<accession>A0AAN6WYN9</accession>
<reference evidence="1" key="2">
    <citation type="submission" date="2023-05" db="EMBL/GenBank/DDBJ databases">
        <authorList>
            <consortium name="Lawrence Berkeley National Laboratory"/>
            <person name="Steindorff A."/>
            <person name="Hensen N."/>
            <person name="Bonometti L."/>
            <person name="Westerberg I."/>
            <person name="Brannstrom I.O."/>
            <person name="Guillou S."/>
            <person name="Cros-Aarteil S."/>
            <person name="Calhoun S."/>
            <person name="Haridas S."/>
            <person name="Kuo A."/>
            <person name="Mondo S."/>
            <person name="Pangilinan J."/>
            <person name="Riley R."/>
            <person name="Labutti K."/>
            <person name="Andreopoulos B."/>
            <person name="Lipzen A."/>
            <person name="Chen C."/>
            <person name="Yanf M."/>
            <person name="Daum C."/>
            <person name="Ng V."/>
            <person name="Clum A."/>
            <person name="Ohm R."/>
            <person name="Martin F."/>
            <person name="Silar P."/>
            <person name="Natvig D."/>
            <person name="Lalanne C."/>
            <person name="Gautier V."/>
            <person name="Ament-Velasquez S.L."/>
            <person name="Kruys A."/>
            <person name="Hutchinson M.I."/>
            <person name="Powell A.J."/>
            <person name="Barry K."/>
            <person name="Miller A.N."/>
            <person name="Grigoriev I.V."/>
            <person name="Debuchy R."/>
            <person name="Gladieux P."/>
            <person name="Thoren M.H."/>
            <person name="Johannesson H."/>
        </authorList>
    </citation>
    <scope>NUCLEOTIDE SEQUENCE</scope>
    <source>
        <strain evidence="1">PSN309</strain>
    </source>
</reference>
<reference evidence="1" key="1">
    <citation type="journal article" date="2023" name="Mol. Phylogenet. Evol.">
        <title>Genome-scale phylogeny and comparative genomics of the fungal order Sordariales.</title>
        <authorList>
            <person name="Hensen N."/>
            <person name="Bonometti L."/>
            <person name="Westerberg I."/>
            <person name="Brannstrom I.O."/>
            <person name="Guillou S."/>
            <person name="Cros-Aarteil S."/>
            <person name="Calhoun S."/>
            <person name="Haridas S."/>
            <person name="Kuo A."/>
            <person name="Mondo S."/>
            <person name="Pangilinan J."/>
            <person name="Riley R."/>
            <person name="LaButti K."/>
            <person name="Andreopoulos B."/>
            <person name="Lipzen A."/>
            <person name="Chen C."/>
            <person name="Yan M."/>
            <person name="Daum C."/>
            <person name="Ng V."/>
            <person name="Clum A."/>
            <person name="Steindorff A."/>
            <person name="Ohm R.A."/>
            <person name="Martin F."/>
            <person name="Silar P."/>
            <person name="Natvig D.O."/>
            <person name="Lalanne C."/>
            <person name="Gautier V."/>
            <person name="Ament-Velasquez S.L."/>
            <person name="Kruys A."/>
            <person name="Hutchinson M.I."/>
            <person name="Powell A.J."/>
            <person name="Barry K."/>
            <person name="Miller A.N."/>
            <person name="Grigoriev I.V."/>
            <person name="Debuchy R."/>
            <person name="Gladieux P."/>
            <person name="Hiltunen Thoren M."/>
            <person name="Johannesson H."/>
        </authorList>
    </citation>
    <scope>NUCLEOTIDE SEQUENCE</scope>
    <source>
        <strain evidence="1">PSN309</strain>
    </source>
</reference>
<organism evidence="1 2">
    <name type="scientific">Podospora australis</name>
    <dbReference type="NCBI Taxonomy" id="1536484"/>
    <lineage>
        <taxon>Eukaryota</taxon>
        <taxon>Fungi</taxon>
        <taxon>Dikarya</taxon>
        <taxon>Ascomycota</taxon>
        <taxon>Pezizomycotina</taxon>
        <taxon>Sordariomycetes</taxon>
        <taxon>Sordariomycetidae</taxon>
        <taxon>Sordariales</taxon>
        <taxon>Podosporaceae</taxon>
        <taxon>Podospora</taxon>
    </lineage>
</organism>
<evidence type="ECO:0000313" key="1">
    <source>
        <dbReference type="EMBL" id="KAK4190619.1"/>
    </source>
</evidence>
<dbReference type="EMBL" id="MU864364">
    <property type="protein sequence ID" value="KAK4190619.1"/>
    <property type="molecule type" value="Genomic_DNA"/>
</dbReference>
<dbReference type="AlphaFoldDB" id="A0AAN6WYN9"/>
<gene>
    <name evidence="1" type="ORF">QBC35DRAFT_61671</name>
</gene>
<protein>
    <submittedName>
        <fullName evidence="1">Uncharacterized protein</fullName>
    </submittedName>
</protein>
<sequence length="87" mass="9545">MWRGGAAVYCAAERQLAASLGVFLCGCSTTSGLAINSGGHRKIVGCYWTTMMFFSLQRSKCCTAVSTTESVFEIQKRKKVRILTLKK</sequence>
<evidence type="ECO:0000313" key="2">
    <source>
        <dbReference type="Proteomes" id="UP001302126"/>
    </source>
</evidence>
<dbReference type="Proteomes" id="UP001302126">
    <property type="component" value="Unassembled WGS sequence"/>
</dbReference>
<dbReference type="PROSITE" id="PS51257">
    <property type="entry name" value="PROKAR_LIPOPROTEIN"/>
    <property type="match status" value="1"/>
</dbReference>
<keyword evidence="2" id="KW-1185">Reference proteome</keyword>
<proteinExistence type="predicted"/>
<comment type="caution">
    <text evidence="1">The sequence shown here is derived from an EMBL/GenBank/DDBJ whole genome shotgun (WGS) entry which is preliminary data.</text>
</comment>
<name>A0AAN6WYN9_9PEZI</name>